<keyword evidence="6 7" id="KW-0472">Membrane</keyword>
<dbReference type="GO" id="GO:0005886">
    <property type="term" value="C:plasma membrane"/>
    <property type="evidence" value="ECO:0007669"/>
    <property type="project" value="UniProtKB-SubCell"/>
</dbReference>
<dbReference type="GO" id="GO:0022857">
    <property type="term" value="F:transmembrane transporter activity"/>
    <property type="evidence" value="ECO:0007669"/>
    <property type="project" value="InterPro"/>
</dbReference>
<comment type="subcellular location">
    <subcellularLocation>
        <location evidence="1">Cell membrane</location>
        <topology evidence="1">Multi-pass membrane protein</topology>
    </subcellularLocation>
</comment>
<proteinExistence type="predicted"/>
<feature type="transmembrane region" description="Helical" evidence="7">
    <location>
        <begin position="164"/>
        <end position="187"/>
    </location>
</feature>
<dbReference type="RefSeq" id="WP_008471553.1">
    <property type="nucleotide sequence ID" value="NZ_AYZP01000008.1"/>
</dbReference>
<dbReference type="Proteomes" id="UP000009320">
    <property type="component" value="Unassembled WGS sequence"/>
</dbReference>
<dbReference type="EMBL" id="CAKE01000023">
    <property type="protein sequence ID" value="CCI82462.1"/>
    <property type="molecule type" value="Genomic_DNA"/>
</dbReference>
<dbReference type="STRING" id="1423758.FC41_GL001775"/>
<dbReference type="SUPFAM" id="SSF103473">
    <property type="entry name" value="MFS general substrate transporter"/>
    <property type="match status" value="1"/>
</dbReference>
<feature type="transmembrane region" description="Helical" evidence="7">
    <location>
        <begin position="134"/>
        <end position="158"/>
    </location>
</feature>
<keyword evidence="5 7" id="KW-1133">Transmembrane helix</keyword>
<feature type="transmembrane region" description="Helical" evidence="7">
    <location>
        <begin position="306"/>
        <end position="328"/>
    </location>
</feature>
<dbReference type="InterPro" id="IPR050171">
    <property type="entry name" value="MFS_Transporters"/>
</dbReference>
<dbReference type="AlphaFoldDB" id="I7L787"/>
<feature type="transmembrane region" description="Helical" evidence="7">
    <location>
        <begin position="78"/>
        <end position="98"/>
    </location>
</feature>
<dbReference type="PROSITE" id="PS50850">
    <property type="entry name" value="MFS"/>
    <property type="match status" value="1"/>
</dbReference>
<dbReference type="OrthoDB" id="3268460at2"/>
<feature type="transmembrane region" description="Helical" evidence="7">
    <location>
        <begin position="104"/>
        <end position="127"/>
    </location>
</feature>
<feature type="transmembrane region" description="Helical" evidence="7">
    <location>
        <begin position="208"/>
        <end position="229"/>
    </location>
</feature>
<organism evidence="9 10">
    <name type="scientific">Lactobacillus hominis DSM 23910 = CRBIP 24.179</name>
    <dbReference type="NCBI Taxonomy" id="1423758"/>
    <lineage>
        <taxon>Bacteria</taxon>
        <taxon>Bacillati</taxon>
        <taxon>Bacillota</taxon>
        <taxon>Bacilli</taxon>
        <taxon>Lactobacillales</taxon>
        <taxon>Lactobacillaceae</taxon>
        <taxon>Lactobacillus</taxon>
    </lineage>
</organism>
<keyword evidence="4 7" id="KW-0812">Transmembrane</keyword>
<evidence type="ECO:0000256" key="2">
    <source>
        <dbReference type="ARBA" id="ARBA00022448"/>
    </source>
</evidence>
<dbReference type="InterPro" id="IPR011701">
    <property type="entry name" value="MFS"/>
</dbReference>
<feature type="transmembrane region" description="Helical" evidence="7">
    <location>
        <begin position="45"/>
        <end position="66"/>
    </location>
</feature>
<keyword evidence="3" id="KW-1003">Cell membrane</keyword>
<evidence type="ECO:0000313" key="10">
    <source>
        <dbReference type="Proteomes" id="UP000009320"/>
    </source>
</evidence>
<keyword evidence="10" id="KW-1185">Reference proteome</keyword>
<dbReference type="Pfam" id="PF07690">
    <property type="entry name" value="MFS_1"/>
    <property type="match status" value="1"/>
</dbReference>
<sequence length="401" mass="44715">MLTKHSQDPIRLIWLFAGSLIINTGISFIWPLTTIYIHNYLHETLTIAGIVLFINSAFTMVGNATGGWLFDRWHPYQTILTGVSIATASTLLLVFFHGWPAYPILLVTLGLGNGMVVTGLNSIATLIKSKNASYVFNVLYFTQNLGLVFGSLMVGFILPYGITYIFLLAFIMFAFFNIVVLFEYRGLNKAHEGKRQKSFNSEDTHKPLQGSTQAIAAILFCVFAAWIAYEQWNSNISSYMLSLHMSVRSYSLLWTLNAILIVTLQPFLTHFDDWLTEHLHGRLYIGFSLFGLAFLVLIGAKHYALFALSMATLTIGEILSFPAVSTFVNDRASDKDKGKYQGIVQSITSAGRAFGPLIGALIIDHSSYLILFIFCSSIVIFSVVCFAFINKINKSKKVDPN</sequence>
<dbReference type="PANTHER" id="PTHR23517:SF10">
    <property type="entry name" value="MAJOR FACILITATOR SUPERFAMILY (MFS) PROFILE DOMAIN-CONTAINING PROTEIN"/>
    <property type="match status" value="1"/>
</dbReference>
<dbReference type="Gene3D" id="1.20.1250.20">
    <property type="entry name" value="MFS general substrate transporter like domains"/>
    <property type="match status" value="1"/>
</dbReference>
<dbReference type="PATRIC" id="fig|1423758.3.peg.1809"/>
<evidence type="ECO:0000256" key="7">
    <source>
        <dbReference type="SAM" id="Phobius"/>
    </source>
</evidence>
<feature type="transmembrane region" description="Helical" evidence="7">
    <location>
        <begin position="283"/>
        <end position="300"/>
    </location>
</feature>
<comment type="caution">
    <text evidence="9">The sequence shown here is derived from an EMBL/GenBank/DDBJ whole genome shotgun (WGS) entry which is preliminary data.</text>
</comment>
<accession>I7L787</accession>
<evidence type="ECO:0000256" key="4">
    <source>
        <dbReference type="ARBA" id="ARBA00022692"/>
    </source>
</evidence>
<protein>
    <submittedName>
        <fullName evidence="9">Major facilitator superfamily permease</fullName>
    </submittedName>
</protein>
<dbReference type="CDD" id="cd17329">
    <property type="entry name" value="MFS_MdtH_MDR_like"/>
    <property type="match status" value="1"/>
</dbReference>
<feature type="transmembrane region" description="Helical" evidence="7">
    <location>
        <begin position="12"/>
        <end position="33"/>
    </location>
</feature>
<evidence type="ECO:0000256" key="5">
    <source>
        <dbReference type="ARBA" id="ARBA00022989"/>
    </source>
</evidence>
<evidence type="ECO:0000256" key="6">
    <source>
        <dbReference type="ARBA" id="ARBA00023136"/>
    </source>
</evidence>
<gene>
    <name evidence="9" type="ORF">BN55_05020</name>
</gene>
<evidence type="ECO:0000313" key="9">
    <source>
        <dbReference type="EMBL" id="CCI82462.1"/>
    </source>
</evidence>
<name>I7L787_9LACO</name>
<evidence type="ECO:0000259" key="8">
    <source>
        <dbReference type="PROSITE" id="PS50850"/>
    </source>
</evidence>
<dbReference type="GeneID" id="82847669"/>
<reference evidence="9 10" key="1">
    <citation type="submission" date="2012-06" db="EMBL/GenBank/DDBJ databases">
        <title>Draft Genome Sequence of Lactobacillus hominis Strain CRBIP 24.179T, isolated from human intestine.</title>
        <authorList>
            <person name="Cousin S."/>
            <person name="Ma L."/>
            <person name="Bizet C."/>
            <person name="Loux V."/>
            <person name="Bouchier C."/>
            <person name="Clermont D."/>
            <person name="Creno S."/>
        </authorList>
    </citation>
    <scope>NUCLEOTIDE SEQUENCE [LARGE SCALE GENOMIC DNA]</scope>
    <source>
        <strain evidence="10">CRBIP 24.179T</strain>
    </source>
</reference>
<feature type="transmembrane region" description="Helical" evidence="7">
    <location>
        <begin position="249"/>
        <end position="271"/>
    </location>
</feature>
<dbReference type="InterPro" id="IPR020846">
    <property type="entry name" value="MFS_dom"/>
</dbReference>
<feature type="domain" description="Major facilitator superfamily (MFS) profile" evidence="8">
    <location>
        <begin position="11"/>
        <end position="394"/>
    </location>
</feature>
<evidence type="ECO:0000256" key="1">
    <source>
        <dbReference type="ARBA" id="ARBA00004651"/>
    </source>
</evidence>
<keyword evidence="2" id="KW-0813">Transport</keyword>
<evidence type="ECO:0000256" key="3">
    <source>
        <dbReference type="ARBA" id="ARBA00022475"/>
    </source>
</evidence>
<dbReference type="PANTHER" id="PTHR23517">
    <property type="entry name" value="RESISTANCE PROTEIN MDTM, PUTATIVE-RELATED-RELATED"/>
    <property type="match status" value="1"/>
</dbReference>
<dbReference type="InterPro" id="IPR036259">
    <property type="entry name" value="MFS_trans_sf"/>
</dbReference>
<dbReference type="eggNOG" id="COG3104">
    <property type="taxonomic scope" value="Bacteria"/>
</dbReference>
<feature type="transmembrane region" description="Helical" evidence="7">
    <location>
        <begin position="369"/>
        <end position="389"/>
    </location>
</feature>